<sequence>MSILPLLSLFFVLVVIFDCRGIEAATIRANPDEPPTKEFCEKYEKLVGNKAKLAKEMTPILECVTGDKEAQIEQTCGLSTPKSDCSEKVKIMKCRVIETGKLCDSPNSTKIAVKFFKLIVKHRLSEFAHCSTEALAALDALS</sequence>
<keyword evidence="1" id="KW-0732">Signal</keyword>
<feature type="chain" id="PRO_5042240558" evidence="1">
    <location>
        <begin position="25"/>
        <end position="142"/>
    </location>
</feature>
<evidence type="ECO:0000313" key="3">
    <source>
        <dbReference type="WBParaSite" id="MBELARI_LOCUS5941"/>
    </source>
</evidence>
<accession>A0AAF3FFX4</accession>
<proteinExistence type="predicted"/>
<protein>
    <submittedName>
        <fullName evidence="3">Uncharacterized protein</fullName>
    </submittedName>
</protein>
<dbReference type="AlphaFoldDB" id="A0AAF3FFX4"/>
<organism evidence="2 3">
    <name type="scientific">Mesorhabditis belari</name>
    <dbReference type="NCBI Taxonomy" id="2138241"/>
    <lineage>
        <taxon>Eukaryota</taxon>
        <taxon>Metazoa</taxon>
        <taxon>Ecdysozoa</taxon>
        <taxon>Nematoda</taxon>
        <taxon>Chromadorea</taxon>
        <taxon>Rhabditida</taxon>
        <taxon>Rhabditina</taxon>
        <taxon>Rhabditomorpha</taxon>
        <taxon>Rhabditoidea</taxon>
        <taxon>Rhabditidae</taxon>
        <taxon>Mesorhabditinae</taxon>
        <taxon>Mesorhabditis</taxon>
    </lineage>
</organism>
<dbReference type="Proteomes" id="UP000887575">
    <property type="component" value="Unassembled WGS sequence"/>
</dbReference>
<evidence type="ECO:0000313" key="2">
    <source>
        <dbReference type="Proteomes" id="UP000887575"/>
    </source>
</evidence>
<feature type="signal peptide" evidence="1">
    <location>
        <begin position="1"/>
        <end position="24"/>
    </location>
</feature>
<evidence type="ECO:0000256" key="1">
    <source>
        <dbReference type="SAM" id="SignalP"/>
    </source>
</evidence>
<reference evidence="3" key="1">
    <citation type="submission" date="2024-02" db="UniProtKB">
        <authorList>
            <consortium name="WormBaseParasite"/>
        </authorList>
    </citation>
    <scope>IDENTIFICATION</scope>
</reference>
<keyword evidence="2" id="KW-1185">Reference proteome</keyword>
<name>A0AAF3FFX4_9BILA</name>
<dbReference type="WBParaSite" id="MBELARI_LOCUS5941">
    <property type="protein sequence ID" value="MBELARI_LOCUS5941"/>
    <property type="gene ID" value="MBELARI_LOCUS5941"/>
</dbReference>